<dbReference type="GO" id="GO:0005886">
    <property type="term" value="C:plasma membrane"/>
    <property type="evidence" value="ECO:0007669"/>
    <property type="project" value="TreeGrafter"/>
</dbReference>
<keyword evidence="5 6" id="KW-0472">Membrane</keyword>
<reference evidence="7" key="1">
    <citation type="submission" date="2022-07" db="EMBL/GenBank/DDBJ databases">
        <title>Phylogenomic reconstructions and comparative analyses of Kickxellomycotina fungi.</title>
        <authorList>
            <person name="Reynolds N.K."/>
            <person name="Stajich J.E."/>
            <person name="Barry K."/>
            <person name="Grigoriev I.V."/>
            <person name="Crous P."/>
            <person name="Smith M.E."/>
        </authorList>
    </citation>
    <scope>NUCLEOTIDE SEQUENCE</scope>
    <source>
        <strain evidence="7">NRRL 3115</strain>
    </source>
</reference>
<dbReference type="InterPro" id="IPR005226">
    <property type="entry name" value="UPF0014_fam"/>
</dbReference>
<feature type="transmembrane region" description="Helical" evidence="6">
    <location>
        <begin position="201"/>
        <end position="221"/>
    </location>
</feature>
<organism evidence="7 8">
    <name type="scientific">Coemansia spiralis</name>
    <dbReference type="NCBI Taxonomy" id="417178"/>
    <lineage>
        <taxon>Eukaryota</taxon>
        <taxon>Fungi</taxon>
        <taxon>Fungi incertae sedis</taxon>
        <taxon>Zoopagomycota</taxon>
        <taxon>Kickxellomycotina</taxon>
        <taxon>Kickxellomycetes</taxon>
        <taxon>Kickxellales</taxon>
        <taxon>Kickxellaceae</taxon>
        <taxon>Coemansia</taxon>
    </lineage>
</organism>
<evidence type="ECO:0000256" key="1">
    <source>
        <dbReference type="ARBA" id="ARBA00004141"/>
    </source>
</evidence>
<dbReference type="PANTHER" id="PTHR30028:SF0">
    <property type="entry name" value="PROTEIN ALUMINUM SENSITIVE 3"/>
    <property type="match status" value="1"/>
</dbReference>
<name>A0A9W8GBL9_9FUNG</name>
<accession>A0A9W8GBL9</accession>
<evidence type="ECO:0000256" key="3">
    <source>
        <dbReference type="ARBA" id="ARBA00022692"/>
    </source>
</evidence>
<evidence type="ECO:0000256" key="6">
    <source>
        <dbReference type="SAM" id="Phobius"/>
    </source>
</evidence>
<keyword evidence="3 6" id="KW-0812">Transmembrane</keyword>
<evidence type="ECO:0000313" key="8">
    <source>
        <dbReference type="Proteomes" id="UP001151518"/>
    </source>
</evidence>
<comment type="subcellular location">
    <subcellularLocation>
        <location evidence="1">Membrane</location>
        <topology evidence="1">Multi-pass membrane protein</topology>
    </subcellularLocation>
</comment>
<evidence type="ECO:0000313" key="7">
    <source>
        <dbReference type="EMBL" id="KAJ2680237.1"/>
    </source>
</evidence>
<dbReference type="Pfam" id="PF03649">
    <property type="entry name" value="UPF0014"/>
    <property type="match status" value="1"/>
</dbReference>
<sequence length="326" mass="34788">MEHSTQAAFFGQRNEDGPTPLTWANVALAGLLLLVNVMISSALKLRLEKQIVVAGMRCFIQLSVLGLVLKRLFATDNAFVVLGMAGVLGGLAALEVTEWKAKRTVKGMFWIAFSSIFGSAIVVGLIGAAFAMNFKPLLAASKFIPVLGMLYGNTMVGVALGIDSVLAAVDQRRDSIEAMLCFGASRWETVLPVVVEAARTAMIPTITSVSITGLISIPGMMSGQILGGADVLDAARYQQVIMFMIAASVALGVVFASISIAFAVIDRNPKLQLERVRLKSAIGFYIGDKRGNRSSSSGQRTPISVRSNRSVVRMKVWKSTDAQSVA</sequence>
<evidence type="ECO:0000256" key="4">
    <source>
        <dbReference type="ARBA" id="ARBA00022989"/>
    </source>
</evidence>
<comment type="caution">
    <text evidence="7">The sequence shown here is derived from an EMBL/GenBank/DDBJ whole genome shotgun (WGS) entry which is preliminary data.</text>
</comment>
<proteinExistence type="inferred from homology"/>
<dbReference type="PANTHER" id="PTHR30028">
    <property type="entry name" value="UPF0014 INNER MEMBRANE PROTEIN YBBM-RELATED"/>
    <property type="match status" value="1"/>
</dbReference>
<dbReference type="Proteomes" id="UP001151518">
    <property type="component" value="Unassembled WGS sequence"/>
</dbReference>
<gene>
    <name evidence="7" type="ORF">GGI25_000830</name>
</gene>
<feature type="transmembrane region" description="Helical" evidence="6">
    <location>
        <begin position="143"/>
        <end position="169"/>
    </location>
</feature>
<feature type="transmembrane region" description="Helical" evidence="6">
    <location>
        <begin position="109"/>
        <end position="131"/>
    </location>
</feature>
<dbReference type="OrthoDB" id="432685at2759"/>
<dbReference type="AlphaFoldDB" id="A0A9W8GBL9"/>
<dbReference type="EMBL" id="JANBTW010000006">
    <property type="protein sequence ID" value="KAJ2680237.1"/>
    <property type="molecule type" value="Genomic_DNA"/>
</dbReference>
<evidence type="ECO:0000256" key="2">
    <source>
        <dbReference type="ARBA" id="ARBA00005268"/>
    </source>
</evidence>
<feature type="transmembrane region" description="Helical" evidence="6">
    <location>
        <begin position="20"/>
        <end position="39"/>
    </location>
</feature>
<evidence type="ECO:0000256" key="5">
    <source>
        <dbReference type="ARBA" id="ARBA00023136"/>
    </source>
</evidence>
<feature type="transmembrane region" description="Helical" evidence="6">
    <location>
        <begin position="51"/>
        <end position="73"/>
    </location>
</feature>
<keyword evidence="4 6" id="KW-1133">Transmembrane helix</keyword>
<protein>
    <submittedName>
        <fullName evidence="7">Uncharacterized protein</fullName>
    </submittedName>
</protein>
<feature type="transmembrane region" description="Helical" evidence="6">
    <location>
        <begin position="79"/>
        <end position="97"/>
    </location>
</feature>
<comment type="similarity">
    <text evidence="2">Belongs to the UPF0014 family.</text>
</comment>
<feature type="transmembrane region" description="Helical" evidence="6">
    <location>
        <begin position="241"/>
        <end position="265"/>
    </location>
</feature>